<dbReference type="EMBL" id="CAJNOJ010000082">
    <property type="protein sequence ID" value="CAF1062966.1"/>
    <property type="molecule type" value="Genomic_DNA"/>
</dbReference>
<evidence type="ECO:0000313" key="6">
    <source>
        <dbReference type="EMBL" id="CAF1601807.1"/>
    </source>
</evidence>
<dbReference type="Proteomes" id="UP000663852">
    <property type="component" value="Unassembled WGS sequence"/>
</dbReference>
<dbReference type="SUPFAM" id="SSF57424">
    <property type="entry name" value="LDL receptor-like module"/>
    <property type="match status" value="1"/>
</dbReference>
<feature type="transmembrane region" description="Helical" evidence="3">
    <location>
        <begin position="207"/>
        <end position="231"/>
    </location>
</feature>
<dbReference type="AlphaFoldDB" id="A0A816ATS5"/>
<keyword evidence="3" id="KW-1133">Transmembrane helix</keyword>
<feature type="compositionally biased region" description="Polar residues" evidence="2">
    <location>
        <begin position="261"/>
        <end position="271"/>
    </location>
</feature>
<keyword evidence="7" id="KW-1185">Reference proteome</keyword>
<keyword evidence="4" id="KW-0732">Signal</keyword>
<evidence type="ECO:0000256" key="1">
    <source>
        <dbReference type="ARBA" id="ARBA00023157"/>
    </source>
</evidence>
<dbReference type="Proteomes" id="UP000663828">
    <property type="component" value="Unassembled WGS sequence"/>
</dbReference>
<organism evidence="6 7">
    <name type="scientific">Adineta ricciae</name>
    <name type="common">Rotifer</name>
    <dbReference type="NCBI Taxonomy" id="249248"/>
    <lineage>
        <taxon>Eukaryota</taxon>
        <taxon>Metazoa</taxon>
        <taxon>Spiralia</taxon>
        <taxon>Gnathifera</taxon>
        <taxon>Rotifera</taxon>
        <taxon>Eurotatoria</taxon>
        <taxon>Bdelloidea</taxon>
        <taxon>Adinetida</taxon>
        <taxon>Adinetidae</taxon>
        <taxon>Adineta</taxon>
    </lineage>
</organism>
<evidence type="ECO:0000313" key="7">
    <source>
        <dbReference type="Proteomes" id="UP000663828"/>
    </source>
</evidence>
<gene>
    <name evidence="5" type="ORF">EDS130_LOCUS18018</name>
    <name evidence="6" type="ORF">XAT740_LOCUS47803</name>
</gene>
<reference evidence="6" key="1">
    <citation type="submission" date="2021-02" db="EMBL/GenBank/DDBJ databases">
        <authorList>
            <person name="Nowell W R."/>
        </authorList>
    </citation>
    <scope>NUCLEOTIDE SEQUENCE</scope>
</reference>
<dbReference type="InterPro" id="IPR002172">
    <property type="entry name" value="LDrepeatLR_classA_rpt"/>
</dbReference>
<keyword evidence="3" id="KW-0812">Transmembrane</keyword>
<keyword evidence="1" id="KW-1015">Disulfide bond</keyword>
<dbReference type="OrthoDB" id="10013209at2759"/>
<dbReference type="Gene3D" id="2.40.128.620">
    <property type="match status" value="1"/>
</dbReference>
<name>A0A816ATS5_ADIRI</name>
<feature type="region of interest" description="Disordered" evidence="2">
    <location>
        <begin position="238"/>
        <end position="271"/>
    </location>
</feature>
<evidence type="ECO:0000256" key="3">
    <source>
        <dbReference type="SAM" id="Phobius"/>
    </source>
</evidence>
<evidence type="ECO:0000256" key="2">
    <source>
        <dbReference type="SAM" id="MobiDB-lite"/>
    </source>
</evidence>
<keyword evidence="3" id="KW-0472">Membrane</keyword>
<dbReference type="CDD" id="cd00112">
    <property type="entry name" value="LDLa"/>
    <property type="match status" value="1"/>
</dbReference>
<comment type="caution">
    <text evidence="6">The sequence shown here is derived from an EMBL/GenBank/DDBJ whole genome shotgun (WGS) entry which is preliminary data.</text>
</comment>
<proteinExistence type="predicted"/>
<dbReference type="InterPro" id="IPR036055">
    <property type="entry name" value="LDL_receptor-like_sf"/>
</dbReference>
<evidence type="ECO:0000256" key="4">
    <source>
        <dbReference type="SAM" id="SignalP"/>
    </source>
</evidence>
<accession>A0A816ATS5</accession>
<dbReference type="SMART" id="SM00192">
    <property type="entry name" value="LDLa"/>
    <property type="match status" value="1"/>
</dbReference>
<sequence>MLVYSFLIPFLLLSPLSAKVTYFNLENIYGPYCNAQNTFTLDAGVVRYAGTPWLGKCELNLQSCCLPMLNSSSLAANLSVSTRFYIHLLKPPTCRTEFVIIEAETGEMISIDCNTTEGAEYYLDTERLKIIYHRLEKFPISKFSMVVTPLKFKTRMFTPCGFDCFTDTFCIDRSLVCDRYQNCPNRVDESHCEYSHNRPSLSFHGKVALFAVLLIIISVDVSSILICYFCCGISNRNRSGSKDRKAAPTTIEEGAAPGTPLLQSTTPDDNN</sequence>
<feature type="signal peptide" evidence="4">
    <location>
        <begin position="1"/>
        <end position="18"/>
    </location>
</feature>
<protein>
    <submittedName>
        <fullName evidence="6">Uncharacterized protein</fullName>
    </submittedName>
</protein>
<feature type="chain" id="PRO_5035688667" evidence="4">
    <location>
        <begin position="19"/>
        <end position="271"/>
    </location>
</feature>
<dbReference type="EMBL" id="CAJNOR010006710">
    <property type="protein sequence ID" value="CAF1601807.1"/>
    <property type="molecule type" value="Genomic_DNA"/>
</dbReference>
<evidence type="ECO:0000313" key="5">
    <source>
        <dbReference type="EMBL" id="CAF1062966.1"/>
    </source>
</evidence>